<evidence type="ECO:0000259" key="2">
    <source>
        <dbReference type="Pfam" id="PF13845"/>
    </source>
</evidence>
<feature type="signal peptide" evidence="1">
    <location>
        <begin position="1"/>
        <end position="25"/>
    </location>
</feature>
<keyword evidence="1" id="KW-0732">Signal</keyword>
<protein>
    <recommendedName>
        <fullName evidence="2">Septum formation-related domain-containing protein</fullName>
    </recommendedName>
</protein>
<feature type="domain" description="Septum formation-related" evidence="2">
    <location>
        <begin position="45"/>
        <end position="153"/>
    </location>
</feature>
<dbReference type="InterPro" id="IPR026004">
    <property type="entry name" value="Septum_form"/>
</dbReference>
<proteinExistence type="predicted"/>
<dbReference type="Pfam" id="PF13845">
    <property type="entry name" value="Septum_form"/>
    <property type="match status" value="1"/>
</dbReference>
<feature type="chain" id="PRO_5039230604" description="Septum formation-related domain-containing protein" evidence="1">
    <location>
        <begin position="26"/>
        <end position="172"/>
    </location>
</feature>
<organism evidence="3 4">
    <name type="scientific">Microcella alkaliphila</name>
    <dbReference type="NCBI Taxonomy" id="279828"/>
    <lineage>
        <taxon>Bacteria</taxon>
        <taxon>Bacillati</taxon>
        <taxon>Actinomycetota</taxon>
        <taxon>Actinomycetes</taxon>
        <taxon>Micrococcales</taxon>
        <taxon>Microbacteriaceae</taxon>
        <taxon>Microcella</taxon>
    </lineage>
</organism>
<reference evidence="3 4" key="2">
    <citation type="submission" date="2016-01" db="EMBL/GenBank/DDBJ databases">
        <title>Microcella alkaliphila JAM AC0309 whole genome shotgun sequence.</title>
        <authorList>
            <person name="Kurata A."/>
            <person name="Hirose Y."/>
            <person name="Kishimoto N."/>
            <person name="Kobayashi T."/>
        </authorList>
    </citation>
    <scope>NUCLEOTIDE SEQUENCE [LARGE SCALE GENOMIC DNA]</scope>
    <source>
        <strain evidence="3 4">JAM AC0309</strain>
    </source>
</reference>
<gene>
    <name evidence="3" type="ORF">MalAC0309_2125</name>
</gene>
<sequence length="172" mass="18301">MTRPRLFARRLSLLAVAAAAAVSLAGCSLLGSTFGGDSTPRGDDGQVIEQNDSADVFTIRVGDCLNDASASDEVTQVPLVPCSEPHDSEVYASIILTGDSFPGNDAVIAEADDACFERFEEFVGIPYLDSIYDFSYYFPTEGSWANGDREILCVIYDPAGQKLTGSLAGIAR</sequence>
<dbReference type="Proteomes" id="UP000218965">
    <property type="component" value="Chromosome"/>
</dbReference>
<evidence type="ECO:0000313" key="3">
    <source>
        <dbReference type="EMBL" id="BAU32968.1"/>
    </source>
</evidence>
<dbReference type="KEGG" id="malk:MalAC0309_2125"/>
<evidence type="ECO:0000313" key="4">
    <source>
        <dbReference type="Proteomes" id="UP000218965"/>
    </source>
</evidence>
<name>A0A0U4WZC5_9MICO</name>
<dbReference type="AlphaFoldDB" id="A0A0U4WZC5"/>
<dbReference type="EMBL" id="AP017315">
    <property type="protein sequence ID" value="BAU32968.1"/>
    <property type="molecule type" value="Genomic_DNA"/>
</dbReference>
<accession>A0A0U4WZC5</accession>
<dbReference type="PROSITE" id="PS51257">
    <property type="entry name" value="PROKAR_LIPOPROTEIN"/>
    <property type="match status" value="1"/>
</dbReference>
<dbReference type="RefSeq" id="WP_231923923.1">
    <property type="nucleotide sequence ID" value="NZ_AP017315.1"/>
</dbReference>
<evidence type="ECO:0000256" key="1">
    <source>
        <dbReference type="SAM" id="SignalP"/>
    </source>
</evidence>
<reference evidence="4" key="1">
    <citation type="submission" date="2015-12" db="EMBL/GenBank/DDBJ databases">
        <authorList>
            <person name="Shamseldin A."/>
            <person name="Moawad H."/>
            <person name="Abd El-Rahim W.M."/>
            <person name="Sadowsky M.J."/>
        </authorList>
    </citation>
    <scope>NUCLEOTIDE SEQUENCE [LARGE SCALE GENOMIC DNA]</scope>
    <source>
        <strain evidence="4">JAM AC0309</strain>
    </source>
</reference>